<dbReference type="EMBL" id="BNCP01000062">
    <property type="protein sequence ID" value="GIL91101.1"/>
    <property type="molecule type" value="Genomic_DNA"/>
</dbReference>
<keyword evidence="2" id="KW-1185">Reference proteome</keyword>
<name>A0A8J4D1J2_9CHLO</name>
<dbReference type="Proteomes" id="UP000747110">
    <property type="component" value="Unassembled WGS sequence"/>
</dbReference>
<sequence>MLISPGICLPSGYHGKAPLHYFLPEYLQMEDTADDCVDIMVIGRVQKLGDRTQIYMPPTGVSFNLKERKMKLFQKVRWPVVGLLAVKDNLTAVQWALKHMGLSKKQLEALNIEQQI</sequence>
<dbReference type="OrthoDB" id="557118at2759"/>
<protein>
    <submittedName>
        <fullName evidence="1">Uncharacterized protein</fullName>
    </submittedName>
</protein>
<comment type="caution">
    <text evidence="1">The sequence shown here is derived from an EMBL/GenBank/DDBJ whole genome shotgun (WGS) entry which is preliminary data.</text>
</comment>
<evidence type="ECO:0000313" key="2">
    <source>
        <dbReference type="Proteomes" id="UP000747110"/>
    </source>
</evidence>
<gene>
    <name evidence="1" type="ORF">Vretifemale_18734</name>
</gene>
<organism evidence="1 2">
    <name type="scientific">Volvox reticuliferus</name>
    <dbReference type="NCBI Taxonomy" id="1737510"/>
    <lineage>
        <taxon>Eukaryota</taxon>
        <taxon>Viridiplantae</taxon>
        <taxon>Chlorophyta</taxon>
        <taxon>core chlorophytes</taxon>
        <taxon>Chlorophyceae</taxon>
        <taxon>CS clade</taxon>
        <taxon>Chlamydomonadales</taxon>
        <taxon>Volvocaceae</taxon>
        <taxon>Volvox</taxon>
    </lineage>
</organism>
<evidence type="ECO:0000313" key="1">
    <source>
        <dbReference type="EMBL" id="GIL91101.1"/>
    </source>
</evidence>
<accession>A0A8J4D1J2</accession>
<dbReference type="AlphaFoldDB" id="A0A8J4D1J2"/>
<proteinExistence type="predicted"/>
<reference evidence="1" key="1">
    <citation type="journal article" date="2021" name="Proc. Natl. Acad. Sci. U.S.A.">
        <title>Three genomes in the algal genus Volvox reveal the fate of a haploid sex-determining region after a transition to homothallism.</title>
        <authorList>
            <person name="Yamamoto K."/>
            <person name="Hamaji T."/>
            <person name="Kawai-Toyooka H."/>
            <person name="Matsuzaki R."/>
            <person name="Takahashi F."/>
            <person name="Nishimura Y."/>
            <person name="Kawachi M."/>
            <person name="Noguchi H."/>
            <person name="Minakuchi Y."/>
            <person name="Umen J.G."/>
            <person name="Toyoda A."/>
            <person name="Nozaki H."/>
        </authorList>
    </citation>
    <scope>NUCLEOTIDE SEQUENCE</scope>
    <source>
        <strain evidence="1">NIES-3786</strain>
    </source>
</reference>